<dbReference type="SUPFAM" id="SSF56349">
    <property type="entry name" value="DNA breaking-rejoining enzymes"/>
    <property type="match status" value="1"/>
</dbReference>
<protein>
    <submittedName>
        <fullName evidence="3">Tyrosine-type recombinase/integrase</fullName>
    </submittedName>
</protein>
<dbReference type="InterPro" id="IPR013762">
    <property type="entry name" value="Integrase-like_cat_sf"/>
</dbReference>
<dbReference type="Proteomes" id="UP000440668">
    <property type="component" value="Unassembled WGS sequence"/>
</dbReference>
<evidence type="ECO:0000259" key="2">
    <source>
        <dbReference type="PROSITE" id="PS51898"/>
    </source>
</evidence>
<comment type="caution">
    <text evidence="3">The sequence shown here is derived from an EMBL/GenBank/DDBJ whole genome shotgun (WGS) entry which is preliminary data.</text>
</comment>
<dbReference type="InterPro" id="IPR002104">
    <property type="entry name" value="Integrase_catalytic"/>
</dbReference>
<evidence type="ECO:0000313" key="4">
    <source>
        <dbReference type="Proteomes" id="UP000440668"/>
    </source>
</evidence>
<evidence type="ECO:0000256" key="1">
    <source>
        <dbReference type="ARBA" id="ARBA00023172"/>
    </source>
</evidence>
<name>A0A6N7ZNK0_9MICO</name>
<evidence type="ECO:0000313" key="3">
    <source>
        <dbReference type="EMBL" id="MTG91032.1"/>
    </source>
</evidence>
<dbReference type="Pfam" id="PF00589">
    <property type="entry name" value="Phage_integrase"/>
    <property type="match status" value="1"/>
</dbReference>
<dbReference type="GO" id="GO:0015074">
    <property type="term" value="P:DNA integration"/>
    <property type="evidence" value="ECO:0007669"/>
    <property type="project" value="InterPro"/>
</dbReference>
<dbReference type="PROSITE" id="PS51898">
    <property type="entry name" value="TYR_RECOMBINASE"/>
    <property type="match status" value="1"/>
</dbReference>
<proteinExistence type="predicted"/>
<sequence>HMLRHTYATQLLTRDVPAEVVQKLLGHASITTTTETYAHLKVDEVRRSLERAGWLPGADAASTGLGAR</sequence>
<dbReference type="Gene3D" id="1.10.443.10">
    <property type="entry name" value="Intergrase catalytic core"/>
    <property type="match status" value="1"/>
</dbReference>
<dbReference type="GO" id="GO:0003677">
    <property type="term" value="F:DNA binding"/>
    <property type="evidence" value="ECO:0007669"/>
    <property type="project" value="InterPro"/>
</dbReference>
<reference evidence="3 4" key="1">
    <citation type="submission" date="2019-11" db="EMBL/GenBank/DDBJ databases">
        <title>Cellulosimicrobium composti sp. nov. isolated from a compost.</title>
        <authorList>
            <person name="Yang Y."/>
        </authorList>
    </citation>
    <scope>NUCLEOTIDE SEQUENCE [LARGE SCALE GENOMIC DNA]</scope>
    <source>
        <strain evidence="3 4">BIT-GX5</strain>
    </source>
</reference>
<dbReference type="GO" id="GO:0006310">
    <property type="term" value="P:DNA recombination"/>
    <property type="evidence" value="ECO:0007669"/>
    <property type="project" value="UniProtKB-KW"/>
</dbReference>
<dbReference type="RefSeq" id="WP_155100315.1">
    <property type="nucleotide sequence ID" value="NZ_WMKA01000100.1"/>
</dbReference>
<feature type="domain" description="Tyr recombinase" evidence="2">
    <location>
        <begin position="1"/>
        <end position="50"/>
    </location>
</feature>
<gene>
    <name evidence="3" type="ORF">GJV82_19130</name>
</gene>
<accession>A0A6N7ZNK0</accession>
<dbReference type="EMBL" id="WMKA01000100">
    <property type="protein sequence ID" value="MTG91032.1"/>
    <property type="molecule type" value="Genomic_DNA"/>
</dbReference>
<dbReference type="AlphaFoldDB" id="A0A6N7ZNK0"/>
<keyword evidence="1" id="KW-0233">DNA recombination</keyword>
<dbReference type="InterPro" id="IPR011010">
    <property type="entry name" value="DNA_brk_join_enz"/>
</dbReference>
<organism evidence="3 4">
    <name type="scientific">Cellulosimicrobium composti</name>
    <dbReference type="NCBI Taxonomy" id="2672572"/>
    <lineage>
        <taxon>Bacteria</taxon>
        <taxon>Bacillati</taxon>
        <taxon>Actinomycetota</taxon>
        <taxon>Actinomycetes</taxon>
        <taxon>Micrococcales</taxon>
        <taxon>Promicromonosporaceae</taxon>
        <taxon>Cellulosimicrobium</taxon>
    </lineage>
</organism>
<feature type="non-terminal residue" evidence="3">
    <location>
        <position position="1"/>
    </location>
</feature>